<dbReference type="PANTHER" id="PTHR46112:SF2">
    <property type="entry name" value="XAA-PRO AMINOPEPTIDASE P-RELATED"/>
    <property type="match status" value="1"/>
</dbReference>
<accession>A0A1R0KFU3</accession>
<dbReference type="InterPro" id="IPR050659">
    <property type="entry name" value="Peptidase_M24B"/>
</dbReference>
<name>A0A1R0KFU3_9PSEU</name>
<evidence type="ECO:0008006" key="5">
    <source>
        <dbReference type="Google" id="ProtNLM"/>
    </source>
</evidence>
<dbReference type="InterPro" id="IPR029149">
    <property type="entry name" value="Creatin/AminoP/Spt16_N"/>
</dbReference>
<dbReference type="SUPFAM" id="SSF53092">
    <property type="entry name" value="Creatinase/prolidase N-terminal domain"/>
    <property type="match status" value="1"/>
</dbReference>
<reference evidence="3 4" key="1">
    <citation type="submission" date="2016-01" db="EMBL/GenBank/DDBJ databases">
        <title>Amycolatopsis coloradensis genome sequencing and assembly.</title>
        <authorList>
            <person name="Mayilraj S."/>
        </authorList>
    </citation>
    <scope>NUCLEOTIDE SEQUENCE [LARGE SCALE GENOMIC DNA]</scope>
    <source>
        <strain evidence="3 4">DSM 44225</strain>
    </source>
</reference>
<sequence length="382" mass="42169">MRAYRLKRVQQSLSEAGYAGAVLNDPVNIRYATDARNMQLWTMHFPSRYLYVPASGSTILFEYRDAGHLSEALDTIGEVREAVAVNHISGGPEVVERARDWAAEIADLVDGQGPLAIDRTSVPELSALQEAGVEVRYGQSVLERARMIKSSEEVACMRKSLEVAENALAEVAEASSRPGRSENELWAILNRVNAEQGGEWIETRLLNSGPRTRPWYQEAGPREVETGDLVCLDTDMIGPFGYNADVSRTFLAGGGRRSGTQRTLYALAREQLEHNAALLRAGLTFREFRDRAWLPPEGYREHSFGYVHGVGMSVEYPQVPPAYEARTPSYDGTLETGMIICVESYVTADDGTEGVKLENPYLIQPGGGEQLTTFPFEDALSA</sequence>
<dbReference type="Proteomes" id="UP000187486">
    <property type="component" value="Unassembled WGS sequence"/>
</dbReference>
<dbReference type="CDD" id="cd01066">
    <property type="entry name" value="APP_MetAP"/>
    <property type="match status" value="1"/>
</dbReference>
<feature type="domain" description="Creatinase N-terminal" evidence="2">
    <location>
        <begin position="5"/>
        <end position="148"/>
    </location>
</feature>
<feature type="domain" description="Peptidase M24" evidence="1">
    <location>
        <begin position="155"/>
        <end position="364"/>
    </location>
</feature>
<dbReference type="Pfam" id="PF01321">
    <property type="entry name" value="Creatinase_N"/>
    <property type="match status" value="1"/>
</dbReference>
<dbReference type="EMBL" id="MQUQ01000027">
    <property type="protein sequence ID" value="OLZ44304.1"/>
    <property type="molecule type" value="Genomic_DNA"/>
</dbReference>
<proteinExistence type="predicted"/>
<evidence type="ECO:0000313" key="3">
    <source>
        <dbReference type="EMBL" id="OLZ44304.1"/>
    </source>
</evidence>
<dbReference type="Gene3D" id="3.90.230.10">
    <property type="entry name" value="Creatinase/methionine aminopeptidase superfamily"/>
    <property type="match status" value="1"/>
</dbReference>
<dbReference type="InterPro" id="IPR000587">
    <property type="entry name" value="Creatinase_N"/>
</dbReference>
<dbReference type="InterPro" id="IPR036005">
    <property type="entry name" value="Creatinase/aminopeptidase-like"/>
</dbReference>
<organism evidence="3 4">
    <name type="scientific">Amycolatopsis coloradensis</name>
    <dbReference type="NCBI Taxonomy" id="76021"/>
    <lineage>
        <taxon>Bacteria</taxon>
        <taxon>Bacillati</taxon>
        <taxon>Actinomycetota</taxon>
        <taxon>Actinomycetes</taxon>
        <taxon>Pseudonocardiales</taxon>
        <taxon>Pseudonocardiaceae</taxon>
        <taxon>Amycolatopsis</taxon>
    </lineage>
</organism>
<keyword evidence="4" id="KW-1185">Reference proteome</keyword>
<gene>
    <name evidence="3" type="ORF">BS329_37090</name>
</gene>
<evidence type="ECO:0000259" key="2">
    <source>
        <dbReference type="Pfam" id="PF01321"/>
    </source>
</evidence>
<comment type="caution">
    <text evidence="3">The sequence shown here is derived from an EMBL/GenBank/DDBJ whole genome shotgun (WGS) entry which is preliminary data.</text>
</comment>
<dbReference type="AlphaFoldDB" id="A0A1R0KFU3"/>
<dbReference type="Pfam" id="PF00557">
    <property type="entry name" value="Peptidase_M24"/>
    <property type="match status" value="1"/>
</dbReference>
<dbReference type="PANTHER" id="PTHR46112">
    <property type="entry name" value="AMINOPEPTIDASE"/>
    <property type="match status" value="1"/>
</dbReference>
<dbReference type="STRING" id="76021.BS329_37090"/>
<dbReference type="Gene3D" id="3.40.350.10">
    <property type="entry name" value="Creatinase/prolidase N-terminal domain"/>
    <property type="match status" value="1"/>
</dbReference>
<protein>
    <recommendedName>
        <fullName evidence="5">Peptidase M24</fullName>
    </recommendedName>
</protein>
<dbReference type="InterPro" id="IPR000994">
    <property type="entry name" value="Pept_M24"/>
</dbReference>
<evidence type="ECO:0000259" key="1">
    <source>
        <dbReference type="Pfam" id="PF00557"/>
    </source>
</evidence>
<evidence type="ECO:0000313" key="4">
    <source>
        <dbReference type="Proteomes" id="UP000187486"/>
    </source>
</evidence>
<dbReference type="SUPFAM" id="SSF55920">
    <property type="entry name" value="Creatinase/aminopeptidase"/>
    <property type="match status" value="1"/>
</dbReference>